<feature type="binding site" evidence="10">
    <location>
        <position position="210"/>
    </location>
    <ligand>
        <name>[4Fe-4S] cluster</name>
        <dbReference type="ChEBI" id="CHEBI:49883"/>
    </ligand>
</feature>
<feature type="active site" description="Nucleophile; cysteine thiosulfonate intermediate" evidence="10">
    <location>
        <position position="236"/>
    </location>
</feature>
<comment type="function">
    <text evidence="4 10">Catalyzes the formation of sulfite from adenosine 5'-phosphosulfate (APS) using thioredoxin as an electron donor.</text>
</comment>
<dbReference type="RefSeq" id="WP_318750706.1">
    <property type="nucleotide sequence ID" value="NZ_CP132508.1"/>
</dbReference>
<evidence type="ECO:0000256" key="7">
    <source>
        <dbReference type="ARBA" id="ARBA00029514"/>
    </source>
</evidence>
<dbReference type="GO" id="GO:0004604">
    <property type="term" value="F:phosphoadenylyl-sulfate reductase (thioredoxin) activity"/>
    <property type="evidence" value="ECO:0007669"/>
    <property type="project" value="UniProtKB-EC"/>
</dbReference>
<feature type="binding site" evidence="10">
    <location>
        <position position="128"/>
    </location>
    <ligand>
        <name>[4Fe-4S] cluster</name>
        <dbReference type="ChEBI" id="CHEBI:49883"/>
    </ligand>
</feature>
<dbReference type="Pfam" id="PF01507">
    <property type="entry name" value="PAPS_reduct"/>
    <property type="match status" value="1"/>
</dbReference>
<keyword evidence="10" id="KW-0479">Metal-binding</keyword>
<reference evidence="12 13" key="1">
    <citation type="submission" date="2023-08" db="EMBL/GenBank/DDBJ databases">
        <title>Genome sequence of Thermaerobacter compostii strain Ins1, a spore-forming filamentous bacterium isolated from a deep geothermal reservoir.</title>
        <authorList>
            <person name="Bregnard D."/>
            <person name="Gonzalez D."/>
            <person name="Junier P."/>
        </authorList>
    </citation>
    <scope>NUCLEOTIDE SEQUENCE [LARGE SCALE GENOMIC DNA]</scope>
    <source>
        <strain evidence="12 13">Ins1</strain>
    </source>
</reference>
<evidence type="ECO:0000256" key="6">
    <source>
        <dbReference type="ARBA" id="ARBA00024386"/>
    </source>
</evidence>
<evidence type="ECO:0000256" key="3">
    <source>
        <dbReference type="ARBA" id="ARBA00023002"/>
    </source>
</evidence>
<sequence>MDDARTERPLALSEQEIATLARSLEEAAPQAILAWALDRFAGRVALACSFQAEDVALIDMAAAAGRLTAVTVFYLDTGLHFPETYATCRRVAEYYGIEPVAVKPALTVDEQAARYGPDLWARDPDLCCRLRKVEPLRRFLRGFDAWITGIRREQTPQRARTAVIEADRRFGLVKVNPLARWTRNQLWDYVLRRGVPYNPLHDRGYPSIGCAPCTRPVGPDEDPRAGRWAGFTKTECGLHA</sequence>
<dbReference type="NCBIfam" id="NF002537">
    <property type="entry name" value="PRK02090.1"/>
    <property type="match status" value="1"/>
</dbReference>
<protein>
    <recommendedName>
        <fullName evidence="7 10">Adenosine 5'-phosphosulfate reductase</fullName>
        <shortName evidence="10">APS reductase</shortName>
        <ecNumber evidence="6 10">1.8.4.10</ecNumber>
    </recommendedName>
    <alternativeName>
        <fullName evidence="9 10">5'-adenylylsulfate reductase</fullName>
    </alternativeName>
    <alternativeName>
        <fullName evidence="8 10">Thioredoxin-dependent 5'-adenylylsulfate reductase</fullName>
    </alternativeName>
</protein>
<feature type="binding site" evidence="10">
    <location>
        <position position="127"/>
    </location>
    <ligand>
        <name>[4Fe-4S] cluster</name>
        <dbReference type="ChEBI" id="CHEBI:49883"/>
    </ligand>
</feature>
<dbReference type="InterPro" id="IPR014729">
    <property type="entry name" value="Rossmann-like_a/b/a_fold"/>
</dbReference>
<comment type="catalytic activity">
    <reaction evidence="10">
        <text>[thioredoxin]-disulfide + sulfite + AMP + 2 H(+) = adenosine 5'-phosphosulfate + [thioredoxin]-dithiol</text>
        <dbReference type="Rhea" id="RHEA:21976"/>
        <dbReference type="Rhea" id="RHEA-COMP:10698"/>
        <dbReference type="Rhea" id="RHEA-COMP:10700"/>
        <dbReference type="ChEBI" id="CHEBI:15378"/>
        <dbReference type="ChEBI" id="CHEBI:17359"/>
        <dbReference type="ChEBI" id="CHEBI:29950"/>
        <dbReference type="ChEBI" id="CHEBI:50058"/>
        <dbReference type="ChEBI" id="CHEBI:58243"/>
        <dbReference type="ChEBI" id="CHEBI:456215"/>
        <dbReference type="EC" id="1.8.4.10"/>
    </reaction>
</comment>
<comment type="similarity">
    <text evidence="1 10">Belongs to the PAPS reductase family. CysH subfamily.</text>
</comment>
<dbReference type="Proteomes" id="UP001304683">
    <property type="component" value="Chromosome"/>
</dbReference>
<gene>
    <name evidence="10" type="primary">cysH</name>
    <name evidence="12" type="ORF">Q5761_12095</name>
</gene>
<evidence type="ECO:0000256" key="4">
    <source>
        <dbReference type="ARBA" id="ARBA00024298"/>
    </source>
</evidence>
<dbReference type="PANTHER" id="PTHR46509:SF1">
    <property type="entry name" value="PHOSPHOADENOSINE PHOSPHOSULFATE REDUCTASE"/>
    <property type="match status" value="1"/>
</dbReference>
<dbReference type="EC" id="1.8.4.10" evidence="6 10"/>
<keyword evidence="10" id="KW-0411">Iron-sulfur</keyword>
<comment type="cofactor">
    <cofactor evidence="10">
        <name>[4Fe-4S] cluster</name>
        <dbReference type="ChEBI" id="CHEBI:49883"/>
    </cofactor>
    <text evidence="10">Binds 1 [4Fe-4S] cluster per subunit.</text>
</comment>
<feature type="binding site" evidence="10">
    <location>
        <position position="213"/>
    </location>
    <ligand>
        <name>[4Fe-4S] cluster</name>
        <dbReference type="ChEBI" id="CHEBI:49883"/>
    </ligand>
</feature>
<evidence type="ECO:0000256" key="2">
    <source>
        <dbReference type="ARBA" id="ARBA00022490"/>
    </source>
</evidence>
<keyword evidence="3 10" id="KW-0560">Oxidoreductase</keyword>
<comment type="subcellular location">
    <subcellularLocation>
        <location evidence="10">Cytoplasm</location>
    </subcellularLocation>
</comment>
<keyword evidence="13" id="KW-1185">Reference proteome</keyword>
<evidence type="ECO:0000313" key="13">
    <source>
        <dbReference type="Proteomes" id="UP001304683"/>
    </source>
</evidence>
<dbReference type="NCBIfam" id="TIGR02055">
    <property type="entry name" value="APS_reductase"/>
    <property type="match status" value="1"/>
</dbReference>
<evidence type="ECO:0000256" key="5">
    <source>
        <dbReference type="ARBA" id="ARBA00024327"/>
    </source>
</evidence>
<dbReference type="InterPro" id="IPR002500">
    <property type="entry name" value="PAPS_reduct_dom"/>
</dbReference>
<feature type="domain" description="Phosphoadenosine phosphosulphate reductase" evidence="11">
    <location>
        <begin position="44"/>
        <end position="216"/>
    </location>
</feature>
<dbReference type="Gene3D" id="3.40.50.620">
    <property type="entry name" value="HUPs"/>
    <property type="match status" value="1"/>
</dbReference>
<keyword evidence="10" id="KW-0408">Iron</keyword>
<organism evidence="12 13">
    <name type="scientific">Thermaerobacter composti</name>
    <dbReference type="NCBI Taxonomy" id="554949"/>
    <lineage>
        <taxon>Bacteria</taxon>
        <taxon>Bacillati</taxon>
        <taxon>Bacillota</taxon>
        <taxon>Clostridia</taxon>
        <taxon>Eubacteriales</taxon>
        <taxon>Clostridiales Family XVII. Incertae Sedis</taxon>
        <taxon>Thermaerobacter</taxon>
    </lineage>
</organism>
<evidence type="ECO:0000256" key="10">
    <source>
        <dbReference type="HAMAP-Rule" id="MF_00063"/>
    </source>
</evidence>
<name>A0ABZ0QNJ9_9FIRM</name>
<evidence type="ECO:0000313" key="12">
    <source>
        <dbReference type="EMBL" id="WPD19064.1"/>
    </source>
</evidence>
<dbReference type="SUPFAM" id="SSF52402">
    <property type="entry name" value="Adenine nucleotide alpha hydrolases-like"/>
    <property type="match status" value="1"/>
</dbReference>
<dbReference type="CDD" id="cd23945">
    <property type="entry name" value="PAPS_reductase"/>
    <property type="match status" value="1"/>
</dbReference>
<dbReference type="InterPro" id="IPR004511">
    <property type="entry name" value="PAPS/APS_Rdtase"/>
</dbReference>
<dbReference type="InterPro" id="IPR011798">
    <property type="entry name" value="APS_reductase"/>
</dbReference>
<dbReference type="HAMAP" id="MF_00063">
    <property type="entry name" value="CysH"/>
    <property type="match status" value="1"/>
</dbReference>
<proteinExistence type="inferred from homology"/>
<comment type="pathway">
    <text evidence="5 10">Sulfur metabolism; hydrogen sulfide biosynthesis; sulfite from sulfate.</text>
</comment>
<evidence type="ECO:0000256" key="1">
    <source>
        <dbReference type="ARBA" id="ARBA00009732"/>
    </source>
</evidence>
<dbReference type="PIRSF" id="PIRSF000857">
    <property type="entry name" value="PAPS_reductase"/>
    <property type="match status" value="1"/>
</dbReference>
<dbReference type="NCBIfam" id="TIGR00434">
    <property type="entry name" value="cysH"/>
    <property type="match status" value="1"/>
</dbReference>
<keyword evidence="2 10" id="KW-0963">Cytoplasm</keyword>
<evidence type="ECO:0000259" key="11">
    <source>
        <dbReference type="Pfam" id="PF01507"/>
    </source>
</evidence>
<accession>A0ABZ0QNJ9</accession>
<evidence type="ECO:0000256" key="9">
    <source>
        <dbReference type="ARBA" id="ARBA00032041"/>
    </source>
</evidence>
<dbReference type="EMBL" id="CP132508">
    <property type="protein sequence ID" value="WPD19064.1"/>
    <property type="molecule type" value="Genomic_DNA"/>
</dbReference>
<dbReference type="PANTHER" id="PTHR46509">
    <property type="entry name" value="PHOSPHOADENOSINE PHOSPHOSULFATE REDUCTASE"/>
    <property type="match status" value="1"/>
</dbReference>
<evidence type="ECO:0000256" key="8">
    <source>
        <dbReference type="ARBA" id="ARBA00030894"/>
    </source>
</evidence>